<feature type="compositionally biased region" description="Polar residues" evidence="1">
    <location>
        <begin position="69"/>
        <end position="99"/>
    </location>
</feature>
<evidence type="ECO:0000313" key="2">
    <source>
        <dbReference type="Proteomes" id="UP000887540"/>
    </source>
</evidence>
<feature type="region of interest" description="Disordered" evidence="1">
    <location>
        <begin position="33"/>
        <end position="169"/>
    </location>
</feature>
<feature type="compositionally biased region" description="Basic and acidic residues" evidence="1">
    <location>
        <begin position="148"/>
        <end position="157"/>
    </location>
</feature>
<feature type="region of interest" description="Disordered" evidence="1">
    <location>
        <begin position="1"/>
        <end position="20"/>
    </location>
</feature>
<name>A0A914D1R1_9BILA</name>
<dbReference type="Gene3D" id="3.30.710.10">
    <property type="entry name" value="Potassium Channel Kv1.1, Chain A"/>
    <property type="match status" value="1"/>
</dbReference>
<organism evidence="2 3">
    <name type="scientific">Acrobeloides nanus</name>
    <dbReference type="NCBI Taxonomy" id="290746"/>
    <lineage>
        <taxon>Eukaryota</taxon>
        <taxon>Metazoa</taxon>
        <taxon>Ecdysozoa</taxon>
        <taxon>Nematoda</taxon>
        <taxon>Chromadorea</taxon>
        <taxon>Rhabditida</taxon>
        <taxon>Tylenchina</taxon>
        <taxon>Cephalobomorpha</taxon>
        <taxon>Cephaloboidea</taxon>
        <taxon>Cephalobidae</taxon>
        <taxon>Acrobeloides</taxon>
    </lineage>
</organism>
<sequence length="455" mass="51628">MSRPRQKFPSTSVYQPPPVEPIYATDINPFTAQFGGYQSEPSYGLQGPRGHHYGSQPSTPTNFRFPLNDPNSLSPQSHTYNYPPTPSSTMHVRQSSSNEYMDGGTWNSSPPPFHLHGAGSYNEIPNGVPNGEIREYTPRPRSISPKKSPKEAKEDPKNSPPPHKRSNRSINNTYDYLQHQCKLEGCAAALIVDDSRFWVCKHQLSHASEFFRTLFLNNRALPMQGVQQTSFNEYTVAVSGLRHPPQSTQFKWFIECAVPCPALKDITEESLETCMRLSRRFVAKGLEIRCVKFIQENVENKAPMVALCWLNWALKHRFELVIARLQVYFNQSIKWTIFMSMLRNVLDVDDIENREKFEYKLAHASSSSVANAAFVIPAVNSKGKVSAIINPITNVNMDLYHLMIVQKIANVKPVFTKTIIVEFNSICLMKPVISHPLQPHLIEKSKIQNLVNLDI</sequence>
<dbReference type="InterPro" id="IPR011333">
    <property type="entry name" value="SKP1/BTB/POZ_sf"/>
</dbReference>
<dbReference type="WBParaSite" id="ACRNAN_scaffold176.g16291.t1">
    <property type="protein sequence ID" value="ACRNAN_scaffold176.g16291.t1"/>
    <property type="gene ID" value="ACRNAN_scaffold176.g16291"/>
</dbReference>
<evidence type="ECO:0000256" key="1">
    <source>
        <dbReference type="SAM" id="MobiDB-lite"/>
    </source>
</evidence>
<accession>A0A914D1R1</accession>
<protein>
    <submittedName>
        <fullName evidence="3">BTB domain-containing protein</fullName>
    </submittedName>
</protein>
<dbReference type="AlphaFoldDB" id="A0A914D1R1"/>
<reference evidence="3" key="1">
    <citation type="submission" date="2022-11" db="UniProtKB">
        <authorList>
            <consortium name="WormBaseParasite"/>
        </authorList>
    </citation>
    <scope>IDENTIFICATION</scope>
</reference>
<dbReference type="Proteomes" id="UP000887540">
    <property type="component" value="Unplaced"/>
</dbReference>
<keyword evidence="2" id="KW-1185">Reference proteome</keyword>
<proteinExistence type="predicted"/>
<evidence type="ECO:0000313" key="3">
    <source>
        <dbReference type="WBParaSite" id="ACRNAN_scaffold176.g16291.t1"/>
    </source>
</evidence>